<dbReference type="HOGENOM" id="CLU_000445_52_2_0"/>
<dbReference type="PANTHER" id="PTHR10815:SF5">
    <property type="entry name" value="METHYLATED-DNA--PROTEIN-CYSTEINE METHYLTRANSFERASE"/>
    <property type="match status" value="1"/>
</dbReference>
<evidence type="ECO:0000256" key="3">
    <source>
        <dbReference type="ARBA" id="ARBA00022603"/>
    </source>
</evidence>
<reference evidence="9 10" key="1">
    <citation type="submission" date="2006-02" db="EMBL/GenBank/DDBJ databases">
        <authorList>
            <person name="Amann R."/>
            <person name="Ferriera S."/>
            <person name="Johnson J."/>
            <person name="Kravitz S."/>
            <person name="Halpern A."/>
            <person name="Remington K."/>
            <person name="Beeson K."/>
            <person name="Tran B."/>
            <person name="Rogers Y.-H."/>
            <person name="Friedman R."/>
            <person name="Venter J.C."/>
        </authorList>
    </citation>
    <scope>NUCLEOTIDE SEQUENCE [LARGE SCALE GENOMIC DNA]</scope>
    <source>
        <strain evidence="9 10">DSM 3645</strain>
    </source>
</reference>
<dbReference type="SUPFAM" id="SSF46767">
    <property type="entry name" value="Methylated DNA-protein cysteine methyltransferase, C-terminal domain"/>
    <property type="match status" value="1"/>
</dbReference>
<evidence type="ECO:0000256" key="6">
    <source>
        <dbReference type="ARBA" id="ARBA00023204"/>
    </source>
</evidence>
<evidence type="ECO:0000259" key="8">
    <source>
        <dbReference type="Pfam" id="PF01035"/>
    </source>
</evidence>
<dbReference type="GO" id="GO:0006281">
    <property type="term" value="P:DNA repair"/>
    <property type="evidence" value="ECO:0007669"/>
    <property type="project" value="UniProtKB-KW"/>
</dbReference>
<dbReference type="NCBIfam" id="TIGR00589">
    <property type="entry name" value="ogt"/>
    <property type="match status" value="1"/>
</dbReference>
<dbReference type="InterPro" id="IPR036631">
    <property type="entry name" value="MGMT_N_sf"/>
</dbReference>
<evidence type="ECO:0000313" key="10">
    <source>
        <dbReference type="Proteomes" id="UP000004358"/>
    </source>
</evidence>
<dbReference type="OrthoDB" id="9783680at2"/>
<dbReference type="InterPro" id="IPR036217">
    <property type="entry name" value="MethylDNA_cys_MeTrfase_DNAb"/>
</dbReference>
<evidence type="ECO:0000256" key="4">
    <source>
        <dbReference type="ARBA" id="ARBA00022679"/>
    </source>
</evidence>
<proteinExistence type="predicted"/>
<sequence length="172" mass="18684">MPFLLSRQDSPLGSMLIVTDAQENLRALDFYDYESRLHTLLTRHYGAYELQNAPTPAKIENALAHYFTGDLSAIEDLSVCTGGTPFQRDIWKALRSIPAGVTKSYGELARQVGKPNASRAVGLANGANPIAIVVPCHRIIGATGALTGYGGGLPRKRWLLEHEQKHAAVFAV</sequence>
<dbReference type="InterPro" id="IPR014048">
    <property type="entry name" value="MethylDNA_cys_MeTrfase_DNA-bd"/>
</dbReference>
<dbReference type="SUPFAM" id="SSF53155">
    <property type="entry name" value="Methylated DNA-protein cysteine methyltransferase domain"/>
    <property type="match status" value="1"/>
</dbReference>
<dbReference type="GO" id="GO:0003908">
    <property type="term" value="F:methylated-DNA-[protein]-cysteine S-methyltransferase activity"/>
    <property type="evidence" value="ECO:0007669"/>
    <property type="project" value="UniProtKB-EC"/>
</dbReference>
<comment type="catalytic activity">
    <reaction evidence="1">
        <text>a 4-O-methyl-thymidine in DNA + L-cysteinyl-[protein] = a thymidine in DNA + S-methyl-L-cysteinyl-[protein]</text>
        <dbReference type="Rhea" id="RHEA:53428"/>
        <dbReference type="Rhea" id="RHEA-COMP:10131"/>
        <dbReference type="Rhea" id="RHEA-COMP:10132"/>
        <dbReference type="Rhea" id="RHEA-COMP:13555"/>
        <dbReference type="Rhea" id="RHEA-COMP:13556"/>
        <dbReference type="ChEBI" id="CHEBI:29950"/>
        <dbReference type="ChEBI" id="CHEBI:82612"/>
        <dbReference type="ChEBI" id="CHEBI:137386"/>
        <dbReference type="ChEBI" id="CHEBI:137387"/>
        <dbReference type="EC" id="2.1.1.63"/>
    </reaction>
</comment>
<keyword evidence="4 9" id="KW-0808">Transferase</keyword>
<dbReference type="GO" id="GO:0032259">
    <property type="term" value="P:methylation"/>
    <property type="evidence" value="ECO:0007669"/>
    <property type="project" value="UniProtKB-KW"/>
</dbReference>
<evidence type="ECO:0000256" key="5">
    <source>
        <dbReference type="ARBA" id="ARBA00022763"/>
    </source>
</evidence>
<dbReference type="Proteomes" id="UP000004358">
    <property type="component" value="Unassembled WGS sequence"/>
</dbReference>
<keyword evidence="6" id="KW-0234">DNA repair</keyword>
<dbReference type="Gene3D" id="1.10.10.10">
    <property type="entry name" value="Winged helix-like DNA-binding domain superfamily/Winged helix DNA-binding domain"/>
    <property type="match status" value="1"/>
</dbReference>
<dbReference type="Pfam" id="PF01035">
    <property type="entry name" value="DNA_binding_1"/>
    <property type="match status" value="1"/>
</dbReference>
<name>A3ZWC3_9BACT</name>
<keyword evidence="2" id="KW-0963">Cytoplasm</keyword>
<dbReference type="PANTHER" id="PTHR10815">
    <property type="entry name" value="METHYLATED-DNA--PROTEIN-CYSTEINE METHYLTRANSFERASE"/>
    <property type="match status" value="1"/>
</dbReference>
<dbReference type="PROSITE" id="PS00374">
    <property type="entry name" value="MGMT"/>
    <property type="match status" value="1"/>
</dbReference>
<keyword evidence="3 9" id="KW-0489">Methyltransferase</keyword>
<dbReference type="RefSeq" id="WP_002653106.1">
    <property type="nucleotide sequence ID" value="NZ_CH672376.1"/>
</dbReference>
<dbReference type="eggNOG" id="COG0350">
    <property type="taxonomic scope" value="Bacteria"/>
</dbReference>
<accession>A3ZWC3</accession>
<dbReference type="AlphaFoldDB" id="A3ZWC3"/>
<protein>
    <submittedName>
        <fullName evidence="9">Methylated-DNA--protein-cysteine methyltransferase</fullName>
    </submittedName>
</protein>
<evidence type="ECO:0000313" key="9">
    <source>
        <dbReference type="EMBL" id="EAQ79151.1"/>
    </source>
</evidence>
<dbReference type="FunFam" id="1.10.10.10:FF:000337">
    <property type="entry name" value="Methylated-DNA--protein-cysteine methyltransferase"/>
    <property type="match status" value="1"/>
</dbReference>
<dbReference type="STRING" id="314230.DSM3645_26049"/>
<gene>
    <name evidence="9" type="ORF">DSM3645_26049</name>
</gene>
<dbReference type="InterPro" id="IPR001497">
    <property type="entry name" value="MethylDNA_cys_MeTrfase_AS"/>
</dbReference>
<dbReference type="EMBL" id="AANZ01000015">
    <property type="protein sequence ID" value="EAQ79151.1"/>
    <property type="molecule type" value="Genomic_DNA"/>
</dbReference>
<comment type="catalytic activity">
    <reaction evidence="7">
        <text>a 6-O-methyl-2'-deoxyguanosine in DNA + L-cysteinyl-[protein] = S-methyl-L-cysteinyl-[protein] + a 2'-deoxyguanosine in DNA</text>
        <dbReference type="Rhea" id="RHEA:24000"/>
        <dbReference type="Rhea" id="RHEA-COMP:10131"/>
        <dbReference type="Rhea" id="RHEA-COMP:10132"/>
        <dbReference type="Rhea" id="RHEA-COMP:11367"/>
        <dbReference type="Rhea" id="RHEA-COMP:11368"/>
        <dbReference type="ChEBI" id="CHEBI:29950"/>
        <dbReference type="ChEBI" id="CHEBI:82612"/>
        <dbReference type="ChEBI" id="CHEBI:85445"/>
        <dbReference type="ChEBI" id="CHEBI:85448"/>
        <dbReference type="EC" id="2.1.1.63"/>
    </reaction>
</comment>
<evidence type="ECO:0000256" key="2">
    <source>
        <dbReference type="ARBA" id="ARBA00022490"/>
    </source>
</evidence>
<keyword evidence="5" id="KW-0227">DNA damage</keyword>
<dbReference type="InterPro" id="IPR036388">
    <property type="entry name" value="WH-like_DNA-bd_sf"/>
</dbReference>
<feature type="domain" description="Methylated-DNA-[protein]-cysteine S-methyltransferase DNA binding" evidence="8">
    <location>
        <begin position="85"/>
        <end position="164"/>
    </location>
</feature>
<comment type="caution">
    <text evidence="9">The sequence shown here is derived from an EMBL/GenBank/DDBJ whole genome shotgun (WGS) entry which is preliminary data.</text>
</comment>
<evidence type="ECO:0000256" key="1">
    <source>
        <dbReference type="ARBA" id="ARBA00001286"/>
    </source>
</evidence>
<evidence type="ECO:0000256" key="7">
    <source>
        <dbReference type="ARBA" id="ARBA00049348"/>
    </source>
</evidence>
<organism evidence="9 10">
    <name type="scientific">Blastopirellula marina DSM 3645</name>
    <dbReference type="NCBI Taxonomy" id="314230"/>
    <lineage>
        <taxon>Bacteria</taxon>
        <taxon>Pseudomonadati</taxon>
        <taxon>Planctomycetota</taxon>
        <taxon>Planctomycetia</taxon>
        <taxon>Pirellulales</taxon>
        <taxon>Pirellulaceae</taxon>
        <taxon>Blastopirellula</taxon>
    </lineage>
</organism>
<dbReference type="CDD" id="cd06445">
    <property type="entry name" value="ATase"/>
    <property type="match status" value="1"/>
</dbReference>